<dbReference type="InterPro" id="IPR036291">
    <property type="entry name" value="NAD(P)-bd_dom_sf"/>
</dbReference>
<accession>A0ABY0DEK6</accession>
<gene>
    <name evidence="3" type="ORF">EAS62_28360</name>
</gene>
<comment type="similarity">
    <text evidence="1 2">Belongs to the short-chain dehydrogenases/reductases (SDR) family.</text>
</comment>
<dbReference type="InterPro" id="IPR002347">
    <property type="entry name" value="SDR_fam"/>
</dbReference>
<evidence type="ECO:0000313" key="4">
    <source>
        <dbReference type="Proteomes" id="UP000289946"/>
    </source>
</evidence>
<evidence type="ECO:0000256" key="1">
    <source>
        <dbReference type="ARBA" id="ARBA00006484"/>
    </source>
</evidence>
<dbReference type="EMBL" id="RDRA01000017">
    <property type="protein sequence ID" value="RXG90422.1"/>
    <property type="molecule type" value="Genomic_DNA"/>
</dbReference>
<dbReference type="PANTHER" id="PTHR42760">
    <property type="entry name" value="SHORT-CHAIN DEHYDROGENASES/REDUCTASES FAMILY MEMBER"/>
    <property type="match status" value="1"/>
</dbReference>
<dbReference type="PRINTS" id="PR00081">
    <property type="entry name" value="GDHRDH"/>
</dbReference>
<dbReference type="Gene3D" id="3.40.50.720">
    <property type="entry name" value="NAD(P)-binding Rossmann-like Domain"/>
    <property type="match status" value="1"/>
</dbReference>
<evidence type="ECO:0000313" key="3">
    <source>
        <dbReference type="EMBL" id="RXG90422.1"/>
    </source>
</evidence>
<protein>
    <submittedName>
        <fullName evidence="3">SDR family oxidoreductase</fullName>
    </submittedName>
</protein>
<dbReference type="SUPFAM" id="SSF51735">
    <property type="entry name" value="NAD(P)-binding Rossmann-fold domains"/>
    <property type="match status" value="1"/>
</dbReference>
<organism evidence="3 4">
    <name type="scientific">Bradyrhizobium zhanjiangense</name>
    <dbReference type="NCBI Taxonomy" id="1325107"/>
    <lineage>
        <taxon>Bacteria</taxon>
        <taxon>Pseudomonadati</taxon>
        <taxon>Pseudomonadota</taxon>
        <taxon>Alphaproteobacteria</taxon>
        <taxon>Hyphomicrobiales</taxon>
        <taxon>Nitrobacteraceae</taxon>
        <taxon>Bradyrhizobium</taxon>
    </lineage>
</organism>
<dbReference type="RefSeq" id="WP_128941579.1">
    <property type="nucleotide sequence ID" value="NZ_RDRA01000017.1"/>
</dbReference>
<dbReference type="Pfam" id="PF00106">
    <property type="entry name" value="adh_short"/>
    <property type="match status" value="1"/>
</dbReference>
<keyword evidence="4" id="KW-1185">Reference proteome</keyword>
<name>A0ABY0DEK6_9BRAD</name>
<dbReference type="PRINTS" id="PR00080">
    <property type="entry name" value="SDRFAMILY"/>
</dbReference>
<dbReference type="Proteomes" id="UP000289946">
    <property type="component" value="Unassembled WGS sequence"/>
</dbReference>
<reference evidence="3 4" key="1">
    <citation type="submission" date="2018-10" db="EMBL/GenBank/DDBJ databases">
        <title>Bradyrhizobium sp. nov., isolated from effective nodules of peanut in China.</title>
        <authorList>
            <person name="Li Y."/>
        </authorList>
    </citation>
    <scope>NUCLEOTIDE SEQUENCE [LARGE SCALE GENOMIC DNA]</scope>
    <source>
        <strain evidence="3 4">CCBAU 51781</strain>
    </source>
</reference>
<proteinExistence type="inferred from homology"/>
<evidence type="ECO:0000256" key="2">
    <source>
        <dbReference type="RuleBase" id="RU000363"/>
    </source>
</evidence>
<sequence length="254" mass="27320">MGVFNGKIVWVTGAGTGIGKAAATMFAAEGAKVALIGRRLEPLMEVYGEIVAAGGMATAEPLDVADRAAVDAASTRLIAQFGRVDILVNNAGVNVSNRRLEELAPQDWDFVIDVNLTGTFNMVHAVFPRMKDQAEGLIINVASTSAQQVSGLSGAAYSASKFGVRGLSLSLTQEAWKFGIRTCCLCPNEVNTPIMTRRKVQYSQEVLDQCIQPRDLAEAMRFVALMPQRTSIPEMTIYPTVIRTRTPAEVGLPD</sequence>
<dbReference type="CDD" id="cd05233">
    <property type="entry name" value="SDR_c"/>
    <property type="match status" value="1"/>
</dbReference>
<comment type="caution">
    <text evidence="3">The sequence shown here is derived from an EMBL/GenBank/DDBJ whole genome shotgun (WGS) entry which is preliminary data.</text>
</comment>